<dbReference type="EMBL" id="JAAXOQ010000014">
    <property type="protein sequence ID" value="NKY19093.1"/>
    <property type="molecule type" value="Genomic_DNA"/>
</dbReference>
<evidence type="ECO:0000313" key="2">
    <source>
        <dbReference type="EMBL" id="NKY19093.1"/>
    </source>
</evidence>
<reference evidence="2 3" key="1">
    <citation type="submission" date="2020-04" db="EMBL/GenBank/DDBJ databases">
        <title>MicrobeNet Type strains.</title>
        <authorList>
            <person name="Nicholson A.C."/>
        </authorList>
    </citation>
    <scope>NUCLEOTIDE SEQUENCE [LARGE SCALE GENOMIC DNA]</scope>
    <source>
        <strain evidence="2 3">DSM 44113</strain>
    </source>
</reference>
<proteinExistence type="predicted"/>
<organism evidence="2 3">
    <name type="scientific">Tsukamurella spumae</name>
    <dbReference type="NCBI Taxonomy" id="44753"/>
    <lineage>
        <taxon>Bacteria</taxon>
        <taxon>Bacillati</taxon>
        <taxon>Actinomycetota</taxon>
        <taxon>Actinomycetes</taxon>
        <taxon>Mycobacteriales</taxon>
        <taxon>Tsukamurellaceae</taxon>
        <taxon>Tsukamurella</taxon>
    </lineage>
</organism>
<feature type="transmembrane region" description="Helical" evidence="1">
    <location>
        <begin position="12"/>
        <end position="30"/>
    </location>
</feature>
<sequence>MTRVVMGPRASGWWIAYLLVFGAGVLGALWVRRWDAAALALAMVLVGLVTIARSLHQQLAMHLLACGFAGASTVLAATGGRLLQACLGALVVLVLVAIVPFARREGSGGRIRTEELVGLTVPQAERLLGFPRGREPRGLALPVVVPVPFGPRPDGADPASRALLVVTSVAVDPAASWIAFGVAPLGAVPPLDRRGRAALQAELVARVGGFPADLRLDRRPAELVQSGGPAELLQSGGRAEPLWVRPAATQR</sequence>
<name>A0A846X1P0_9ACTN</name>
<evidence type="ECO:0000256" key="1">
    <source>
        <dbReference type="SAM" id="Phobius"/>
    </source>
</evidence>
<dbReference type="Proteomes" id="UP000582646">
    <property type="component" value="Unassembled WGS sequence"/>
</dbReference>
<evidence type="ECO:0000313" key="3">
    <source>
        <dbReference type="Proteomes" id="UP000582646"/>
    </source>
</evidence>
<keyword evidence="3" id="KW-1185">Reference proteome</keyword>
<feature type="transmembrane region" description="Helical" evidence="1">
    <location>
        <begin position="82"/>
        <end position="102"/>
    </location>
</feature>
<dbReference type="RefSeq" id="WP_168546101.1">
    <property type="nucleotide sequence ID" value="NZ_BAAAKS010000014.1"/>
</dbReference>
<keyword evidence="1" id="KW-0472">Membrane</keyword>
<keyword evidence="1" id="KW-1133">Transmembrane helix</keyword>
<accession>A0A846X1P0</accession>
<protein>
    <submittedName>
        <fullName evidence="2">Uncharacterized protein</fullName>
    </submittedName>
</protein>
<keyword evidence="1" id="KW-0812">Transmembrane</keyword>
<gene>
    <name evidence="2" type="ORF">HF999_12015</name>
</gene>
<dbReference type="AlphaFoldDB" id="A0A846X1P0"/>
<comment type="caution">
    <text evidence="2">The sequence shown here is derived from an EMBL/GenBank/DDBJ whole genome shotgun (WGS) entry which is preliminary data.</text>
</comment>
<feature type="transmembrane region" description="Helical" evidence="1">
    <location>
        <begin position="36"/>
        <end position="52"/>
    </location>
</feature>